<dbReference type="PANTHER" id="PTHR32060:SF22">
    <property type="entry name" value="CARBOXYL-TERMINAL-PROCESSING PEPTIDASE 3, CHLOROPLASTIC"/>
    <property type="match status" value="1"/>
</dbReference>
<dbReference type="SUPFAM" id="SSF52096">
    <property type="entry name" value="ClpP/crotonase"/>
    <property type="match status" value="1"/>
</dbReference>
<protein>
    <submittedName>
        <fullName evidence="2">S41 family peptidase</fullName>
    </submittedName>
</protein>
<sequence length="507" mass="58489">MYGYSRYLLFIIIILFSSCITKSKYNYKISAQFHSPEDLRKDIDFVFKNLEKKHPGINWYITPENLNFKIDSLKTVINEPLNTKDFYLKLAPIIASIKCGHTKLLIPSIRKSDQYSIERIGNERILNNYSFIVKNDKLFFKGFKIVDTLIKSGDEILAINNIPTSEIIKNLNSYISADGYNMTYKYSILNRNFSNWYYSIYSEKDSLLLDISNGKEIKNILIRKSDLVAKNYLKNSSETKNQIVNTQTFKYLKYKGLDENNQYLLDYKLLDSNFRIGYLKVKSFSFKHSNFDKFFDETFKEIKASEIKNLILDLRDNGGGNLNDSRKLFSYLTATNFKYLSTVEAKGRFIFSDDNLKSKLSIPFQWIYNQLFINKKEDRYLVKINELNISKPNKNNFKGNLYIITNGLSFSAATLLAANLKGINRGIFVGSEGGGGFNKISAGIIPTLTLPYSGLKLKFGLYKIVPNAQSEYDGRSIIPDIYVEHSLEDDIIKKDPEIETILKLIKN</sequence>
<organism evidence="2 3">
    <name type="scientific">Pedobacter flavus</name>
    <dbReference type="NCBI Taxonomy" id="3113906"/>
    <lineage>
        <taxon>Bacteria</taxon>
        <taxon>Pseudomonadati</taxon>
        <taxon>Bacteroidota</taxon>
        <taxon>Sphingobacteriia</taxon>
        <taxon>Sphingobacteriales</taxon>
        <taxon>Sphingobacteriaceae</taxon>
        <taxon>Pedobacter</taxon>
    </lineage>
</organism>
<comment type="caution">
    <text evidence="2">The sequence shown here is derived from an EMBL/GenBank/DDBJ whole genome shotgun (WGS) entry which is preliminary data.</text>
</comment>
<proteinExistence type="predicted"/>
<dbReference type="SMART" id="SM00245">
    <property type="entry name" value="TSPc"/>
    <property type="match status" value="1"/>
</dbReference>
<dbReference type="InterPro" id="IPR029045">
    <property type="entry name" value="ClpP/crotonase-like_dom_sf"/>
</dbReference>
<dbReference type="Pfam" id="PF03572">
    <property type="entry name" value="Peptidase_S41"/>
    <property type="match status" value="1"/>
</dbReference>
<dbReference type="RefSeq" id="WP_330145372.1">
    <property type="nucleotide sequence ID" value="NZ_JAZDQU010000001.1"/>
</dbReference>
<evidence type="ECO:0000259" key="1">
    <source>
        <dbReference type="SMART" id="SM00245"/>
    </source>
</evidence>
<dbReference type="Gene3D" id="3.90.226.10">
    <property type="entry name" value="2-enoyl-CoA Hydratase, Chain A, domain 1"/>
    <property type="match status" value="1"/>
</dbReference>
<accession>A0ABU7GZF3</accession>
<dbReference type="EMBL" id="JAZDQU010000001">
    <property type="protein sequence ID" value="MEE1884458.1"/>
    <property type="molecule type" value="Genomic_DNA"/>
</dbReference>
<evidence type="ECO:0000313" key="3">
    <source>
        <dbReference type="Proteomes" id="UP001337681"/>
    </source>
</evidence>
<dbReference type="PANTHER" id="PTHR32060">
    <property type="entry name" value="TAIL-SPECIFIC PROTEASE"/>
    <property type="match status" value="1"/>
</dbReference>
<keyword evidence="3" id="KW-1185">Reference proteome</keyword>
<dbReference type="Proteomes" id="UP001337681">
    <property type="component" value="Unassembled WGS sequence"/>
</dbReference>
<reference evidence="2 3" key="1">
    <citation type="submission" date="2024-01" db="EMBL/GenBank/DDBJ databases">
        <title>Pedobacter sp. nov., isolated from oil-contaminated soil.</title>
        <authorList>
            <person name="Le N.T.T."/>
        </authorList>
    </citation>
    <scope>NUCLEOTIDE SEQUENCE [LARGE SCALE GENOMIC DNA]</scope>
    <source>
        <strain evidence="2 3">VNH31</strain>
    </source>
</reference>
<evidence type="ECO:0000313" key="2">
    <source>
        <dbReference type="EMBL" id="MEE1884458.1"/>
    </source>
</evidence>
<feature type="domain" description="Tail specific protease" evidence="1">
    <location>
        <begin position="244"/>
        <end position="484"/>
    </location>
</feature>
<gene>
    <name evidence="2" type="ORF">VRU49_03390</name>
</gene>
<name>A0ABU7GZF3_9SPHI</name>
<dbReference type="PROSITE" id="PS51257">
    <property type="entry name" value="PROKAR_LIPOPROTEIN"/>
    <property type="match status" value="1"/>
</dbReference>
<dbReference type="InterPro" id="IPR005151">
    <property type="entry name" value="Tail-specific_protease"/>
</dbReference>